<sequence length="107" mass="11279">MVDWLREVDGSIMLAVHVQPGAKRSEVAGLHGDALKIRLAAPAIDGRANAALLAFVAQRLGLAKSAVELKSGQTSRRKVLSVLGARADAVRCLLWPVSSSQRAGGLR</sequence>
<dbReference type="Gene3D" id="3.30.1200.10">
    <property type="entry name" value="YggU-like"/>
    <property type="match status" value="1"/>
</dbReference>
<dbReference type="SUPFAM" id="SSF69786">
    <property type="entry name" value="YggU-like"/>
    <property type="match status" value="1"/>
</dbReference>
<dbReference type="Proteomes" id="UP000019812">
    <property type="component" value="Unassembled WGS sequence"/>
</dbReference>
<reference evidence="3 4" key="1">
    <citation type="submission" date="2014-07" db="EMBL/GenBank/DDBJ databases">
        <title>Expanding our view of genomic diversity in Candidatus Accumulibacter clades.</title>
        <authorList>
            <person name="Skennerton C.T."/>
            <person name="Barr J.J."/>
            <person name="Slater F.R."/>
            <person name="Bond P.L."/>
            <person name="Tyson G.W."/>
        </authorList>
    </citation>
    <scope>NUCLEOTIDE SEQUENCE [LARGE SCALE GENOMIC DNA]</scope>
    <source>
        <strain evidence="4">SK-01</strain>
    </source>
</reference>
<dbReference type="NCBIfam" id="TIGR00251">
    <property type="entry name" value="DUF167 family protein"/>
    <property type="match status" value="1"/>
</dbReference>
<accession>A0A084Y4H8</accession>
<dbReference type="PANTHER" id="PTHR13420">
    <property type="entry name" value="UPF0235 PROTEIN C15ORF40"/>
    <property type="match status" value="1"/>
</dbReference>
<evidence type="ECO:0000313" key="4">
    <source>
        <dbReference type="Proteomes" id="UP000019812"/>
    </source>
</evidence>
<organism evidence="3 4">
    <name type="scientific">Candidatus Accumulibacter vicinus</name>
    <dbReference type="NCBI Taxonomy" id="2954382"/>
    <lineage>
        <taxon>Bacteria</taxon>
        <taxon>Pseudomonadati</taxon>
        <taxon>Pseudomonadota</taxon>
        <taxon>Betaproteobacteria</taxon>
        <taxon>Candidatus Accumulibacter</taxon>
    </lineage>
</organism>
<dbReference type="AlphaFoldDB" id="A0A084Y4H8"/>
<protein>
    <recommendedName>
        <fullName evidence="2">UPF0235 protein CAPSK01_000681</fullName>
    </recommendedName>
</protein>
<name>A0A084Y4H8_9PROT</name>
<dbReference type="InterPro" id="IPR003746">
    <property type="entry name" value="DUF167"/>
</dbReference>
<dbReference type="Pfam" id="PF02594">
    <property type="entry name" value="DUF167"/>
    <property type="match status" value="1"/>
</dbReference>
<comment type="caution">
    <text evidence="3">The sequence shown here is derived from an EMBL/GenBank/DDBJ whole genome shotgun (WGS) entry which is preliminary data.</text>
</comment>
<evidence type="ECO:0000256" key="2">
    <source>
        <dbReference type="HAMAP-Rule" id="MF_00634"/>
    </source>
</evidence>
<dbReference type="PANTHER" id="PTHR13420:SF7">
    <property type="entry name" value="UPF0235 PROTEIN C15ORF40"/>
    <property type="match status" value="1"/>
</dbReference>
<gene>
    <name evidence="3" type="ORF">CAPSK01_000681</name>
</gene>
<dbReference type="HAMAP" id="MF_00634">
    <property type="entry name" value="UPF0235"/>
    <property type="match status" value="1"/>
</dbReference>
<evidence type="ECO:0000313" key="3">
    <source>
        <dbReference type="EMBL" id="KFB69622.1"/>
    </source>
</evidence>
<evidence type="ECO:0000256" key="1">
    <source>
        <dbReference type="ARBA" id="ARBA00010364"/>
    </source>
</evidence>
<proteinExistence type="inferred from homology"/>
<dbReference type="RefSeq" id="WP_273702992.1">
    <property type="nucleotide sequence ID" value="NZ_JDSS02000011.1"/>
</dbReference>
<comment type="similarity">
    <text evidence="1 2">Belongs to the UPF0235 family.</text>
</comment>
<dbReference type="InterPro" id="IPR036591">
    <property type="entry name" value="YggU-like_sf"/>
</dbReference>
<dbReference type="GO" id="GO:0005737">
    <property type="term" value="C:cytoplasm"/>
    <property type="evidence" value="ECO:0007669"/>
    <property type="project" value="TreeGrafter"/>
</dbReference>
<dbReference type="EMBL" id="JDSS02000011">
    <property type="protein sequence ID" value="KFB69622.1"/>
    <property type="molecule type" value="Genomic_DNA"/>
</dbReference>
<dbReference type="SMART" id="SM01152">
    <property type="entry name" value="DUF167"/>
    <property type="match status" value="1"/>
</dbReference>
<dbReference type="STRING" id="1457154.CAPSK01_000681"/>